<evidence type="ECO:0000313" key="3">
    <source>
        <dbReference type="Proteomes" id="UP000504638"/>
    </source>
</evidence>
<organism evidence="2">
    <name type="scientific">Eremomyces bilateralis CBS 781.70</name>
    <dbReference type="NCBI Taxonomy" id="1392243"/>
    <lineage>
        <taxon>Eukaryota</taxon>
        <taxon>Fungi</taxon>
        <taxon>Dikarya</taxon>
        <taxon>Ascomycota</taxon>
        <taxon>Pezizomycotina</taxon>
        <taxon>Dothideomycetes</taxon>
        <taxon>Dothideomycetes incertae sedis</taxon>
        <taxon>Eremomycetales</taxon>
        <taxon>Eremomycetaceae</taxon>
        <taxon>Eremomyces</taxon>
    </lineage>
</organism>
<sequence length="100" mass="11361">MASHRAAEEVIVDSHRITGPLKTPPRRPRYSPLPSASRVQTSRLQRRKMCRTRRWLATGRLPGYGTRRSWLAAPPPQISAVTMLLIGGFSPGYRPIRNTW</sequence>
<keyword evidence="3" id="KW-1185">Reference proteome</keyword>
<proteinExistence type="predicted"/>
<evidence type="ECO:0000313" key="4">
    <source>
        <dbReference type="RefSeq" id="XP_033531708.1"/>
    </source>
</evidence>
<dbReference type="AlphaFoldDB" id="A0A6G1FW65"/>
<evidence type="ECO:0000256" key="1">
    <source>
        <dbReference type="SAM" id="MobiDB-lite"/>
    </source>
</evidence>
<feature type="region of interest" description="Disordered" evidence="1">
    <location>
        <begin position="1"/>
        <end position="44"/>
    </location>
</feature>
<reference evidence="4" key="3">
    <citation type="submission" date="2025-04" db="UniProtKB">
        <authorList>
            <consortium name="RefSeq"/>
        </authorList>
    </citation>
    <scope>IDENTIFICATION</scope>
    <source>
        <strain evidence="4">CBS 781.70</strain>
    </source>
</reference>
<reference evidence="4" key="2">
    <citation type="submission" date="2020-04" db="EMBL/GenBank/DDBJ databases">
        <authorList>
            <consortium name="NCBI Genome Project"/>
        </authorList>
    </citation>
    <scope>NUCLEOTIDE SEQUENCE</scope>
    <source>
        <strain evidence="4">CBS 781.70</strain>
    </source>
</reference>
<dbReference type="EMBL" id="ML975168">
    <property type="protein sequence ID" value="KAF1810077.1"/>
    <property type="molecule type" value="Genomic_DNA"/>
</dbReference>
<feature type="compositionally biased region" description="Basic and acidic residues" evidence="1">
    <location>
        <begin position="1"/>
        <end position="16"/>
    </location>
</feature>
<protein>
    <submittedName>
        <fullName evidence="2 4">Uncharacterized protein</fullName>
    </submittedName>
</protein>
<dbReference type="RefSeq" id="XP_033531708.1">
    <property type="nucleotide sequence ID" value="XM_033673833.1"/>
</dbReference>
<reference evidence="2 4" key="1">
    <citation type="submission" date="2020-01" db="EMBL/GenBank/DDBJ databases">
        <authorList>
            <consortium name="DOE Joint Genome Institute"/>
            <person name="Haridas S."/>
            <person name="Albert R."/>
            <person name="Binder M."/>
            <person name="Bloem J."/>
            <person name="Labutti K."/>
            <person name="Salamov A."/>
            <person name="Andreopoulos B."/>
            <person name="Baker S.E."/>
            <person name="Barry K."/>
            <person name="Bills G."/>
            <person name="Bluhm B.H."/>
            <person name="Cannon C."/>
            <person name="Castanera R."/>
            <person name="Culley D.E."/>
            <person name="Daum C."/>
            <person name="Ezra D."/>
            <person name="Gonzalez J.B."/>
            <person name="Henrissat B."/>
            <person name="Kuo A."/>
            <person name="Liang C."/>
            <person name="Lipzen A."/>
            <person name="Lutzoni F."/>
            <person name="Magnuson J."/>
            <person name="Mondo S."/>
            <person name="Nolan M."/>
            <person name="Ohm R."/>
            <person name="Pangilinan J."/>
            <person name="Park H.-J."/>
            <person name="Ramirez L."/>
            <person name="Alfaro M."/>
            <person name="Sun H."/>
            <person name="Tritt A."/>
            <person name="Yoshinaga Y."/>
            <person name="Zwiers L.-H."/>
            <person name="Turgeon B.G."/>
            <person name="Goodwin S.B."/>
            <person name="Spatafora J.W."/>
            <person name="Crous P.W."/>
            <person name="Grigoriev I.V."/>
        </authorList>
    </citation>
    <scope>NUCLEOTIDE SEQUENCE</scope>
    <source>
        <strain evidence="2 4">CBS 781.70</strain>
    </source>
</reference>
<evidence type="ECO:0000313" key="2">
    <source>
        <dbReference type="EMBL" id="KAF1810077.1"/>
    </source>
</evidence>
<name>A0A6G1FW65_9PEZI</name>
<dbReference type="Proteomes" id="UP000504638">
    <property type="component" value="Unplaced"/>
</dbReference>
<accession>A0A6G1FW65</accession>
<dbReference type="GeneID" id="54414403"/>
<gene>
    <name evidence="2 4" type="ORF">P152DRAFT_139148</name>
</gene>